<evidence type="ECO:0000256" key="1">
    <source>
        <dbReference type="SAM" id="MobiDB-lite"/>
    </source>
</evidence>
<evidence type="ECO:0000313" key="2">
    <source>
        <dbReference type="EMBL" id="ETE66644.1"/>
    </source>
</evidence>
<gene>
    <name evidence="2" type="ORF">L345_07570</name>
</gene>
<proteinExistence type="predicted"/>
<comment type="caution">
    <text evidence="2">The sequence shown here is derived from an EMBL/GenBank/DDBJ whole genome shotgun (WGS) entry which is preliminary data.</text>
</comment>
<organism evidence="2 3">
    <name type="scientific">Ophiophagus hannah</name>
    <name type="common">King cobra</name>
    <name type="synonym">Naja hannah</name>
    <dbReference type="NCBI Taxonomy" id="8665"/>
    <lineage>
        <taxon>Eukaryota</taxon>
        <taxon>Metazoa</taxon>
        <taxon>Chordata</taxon>
        <taxon>Craniata</taxon>
        <taxon>Vertebrata</taxon>
        <taxon>Euteleostomi</taxon>
        <taxon>Lepidosauria</taxon>
        <taxon>Squamata</taxon>
        <taxon>Bifurcata</taxon>
        <taxon>Unidentata</taxon>
        <taxon>Episquamata</taxon>
        <taxon>Toxicofera</taxon>
        <taxon>Serpentes</taxon>
        <taxon>Colubroidea</taxon>
        <taxon>Elapidae</taxon>
        <taxon>Elapinae</taxon>
        <taxon>Ophiophagus</taxon>
    </lineage>
</organism>
<keyword evidence="3" id="KW-1185">Reference proteome</keyword>
<feature type="compositionally biased region" description="Polar residues" evidence="1">
    <location>
        <begin position="27"/>
        <end position="42"/>
    </location>
</feature>
<reference evidence="2 3" key="1">
    <citation type="journal article" date="2013" name="Proc. Natl. Acad. Sci. U.S.A.">
        <title>The king cobra genome reveals dynamic gene evolution and adaptation in the snake venom system.</title>
        <authorList>
            <person name="Vonk F.J."/>
            <person name="Casewell N.R."/>
            <person name="Henkel C.V."/>
            <person name="Heimberg A.M."/>
            <person name="Jansen H.J."/>
            <person name="McCleary R.J."/>
            <person name="Kerkkamp H.M."/>
            <person name="Vos R.A."/>
            <person name="Guerreiro I."/>
            <person name="Calvete J.J."/>
            <person name="Wuster W."/>
            <person name="Woods A.E."/>
            <person name="Logan J.M."/>
            <person name="Harrison R.A."/>
            <person name="Castoe T.A."/>
            <person name="de Koning A.P."/>
            <person name="Pollock D.D."/>
            <person name="Yandell M."/>
            <person name="Calderon D."/>
            <person name="Renjifo C."/>
            <person name="Currier R.B."/>
            <person name="Salgado D."/>
            <person name="Pla D."/>
            <person name="Sanz L."/>
            <person name="Hyder A.S."/>
            <person name="Ribeiro J.M."/>
            <person name="Arntzen J.W."/>
            <person name="van den Thillart G.E."/>
            <person name="Boetzer M."/>
            <person name="Pirovano W."/>
            <person name="Dirks R.P."/>
            <person name="Spaink H.P."/>
            <person name="Duboule D."/>
            <person name="McGlinn E."/>
            <person name="Kini R.M."/>
            <person name="Richardson M.K."/>
        </authorList>
    </citation>
    <scope>NUCLEOTIDE SEQUENCE</scope>
    <source>
        <tissue evidence="2">Blood</tissue>
    </source>
</reference>
<name>V8NWL6_OPHHA</name>
<dbReference type="Proteomes" id="UP000018936">
    <property type="component" value="Unassembled WGS sequence"/>
</dbReference>
<dbReference type="AlphaFoldDB" id="V8NWL6"/>
<accession>V8NWL6</accession>
<feature type="compositionally biased region" description="Acidic residues" evidence="1">
    <location>
        <begin position="1"/>
        <end position="17"/>
    </location>
</feature>
<feature type="region of interest" description="Disordered" evidence="1">
    <location>
        <begin position="1"/>
        <end position="45"/>
    </location>
</feature>
<sequence>MNISSEEESTDDDDDETGASVLPLDINPTSPGGQRSPMTYSLSKPEGATLQSVFFDLKSLGKWP</sequence>
<feature type="non-terminal residue" evidence="2">
    <location>
        <position position="64"/>
    </location>
</feature>
<protein>
    <submittedName>
        <fullName evidence="2">Uncharacterized protein</fullName>
    </submittedName>
</protein>
<evidence type="ECO:0000313" key="3">
    <source>
        <dbReference type="Proteomes" id="UP000018936"/>
    </source>
</evidence>
<dbReference type="EMBL" id="AZIM01001513">
    <property type="protein sequence ID" value="ETE66644.1"/>
    <property type="molecule type" value="Genomic_DNA"/>
</dbReference>